<dbReference type="InterPro" id="IPR004821">
    <property type="entry name" value="Cyt_trans-like"/>
</dbReference>
<proteinExistence type="predicted"/>
<keyword evidence="1" id="KW-0808">Transferase</keyword>
<keyword evidence="2" id="KW-0548">Nucleotidyltransferase</keyword>
<dbReference type="SUPFAM" id="SSF52374">
    <property type="entry name" value="Nucleotidylyl transferase"/>
    <property type="match status" value="1"/>
</dbReference>
<dbReference type="AlphaFoldDB" id="A0A1F7HH70"/>
<reference evidence="4 5" key="1">
    <citation type="journal article" date="2016" name="Nat. Commun.">
        <title>Thousands of microbial genomes shed light on interconnected biogeochemical processes in an aquifer system.</title>
        <authorList>
            <person name="Anantharaman K."/>
            <person name="Brown C.T."/>
            <person name="Hug L.A."/>
            <person name="Sharon I."/>
            <person name="Castelle C.J."/>
            <person name="Probst A.J."/>
            <person name="Thomas B.C."/>
            <person name="Singh A."/>
            <person name="Wilkins M.J."/>
            <person name="Karaoz U."/>
            <person name="Brodie E.L."/>
            <person name="Williams K.H."/>
            <person name="Hubbard S.S."/>
            <person name="Banfield J.F."/>
        </authorList>
    </citation>
    <scope>NUCLEOTIDE SEQUENCE [LARGE SCALE GENOMIC DNA]</scope>
</reference>
<accession>A0A1F7HH70</accession>
<dbReference type="Gene3D" id="3.40.50.620">
    <property type="entry name" value="HUPs"/>
    <property type="match status" value="1"/>
</dbReference>
<dbReference type="NCBIfam" id="TIGR00125">
    <property type="entry name" value="cyt_tran_rel"/>
    <property type="match status" value="1"/>
</dbReference>
<evidence type="ECO:0000259" key="3">
    <source>
        <dbReference type="Pfam" id="PF01467"/>
    </source>
</evidence>
<dbReference type="PANTHER" id="PTHR21342">
    <property type="entry name" value="PHOSPHOPANTETHEINE ADENYLYLTRANSFERASE"/>
    <property type="match status" value="1"/>
</dbReference>
<sequence length="154" mass="18181">MLYKTGLIIGRFQPFHKGHLYLMEQAFKHANSLIIAVGSINITDVKNPFSFETRKKHLETSLKRKKMIKKIKKIIPIADYPDNDDLWLEELKKKTGKFDISFGNNEWVNGILESRGVKVIRFPFHKRHIYEGVKIREEMKRSKNPEEVLKKYLP</sequence>
<dbReference type="Proteomes" id="UP000177199">
    <property type="component" value="Unassembled WGS sequence"/>
</dbReference>
<organism evidence="4 5">
    <name type="scientific">Candidatus Roizmanbacteria bacterium RIFCSPHIGHO2_12_FULL_33_9</name>
    <dbReference type="NCBI Taxonomy" id="1802045"/>
    <lineage>
        <taxon>Bacteria</taxon>
        <taxon>Candidatus Roizmaniibacteriota</taxon>
    </lineage>
</organism>
<dbReference type="EMBL" id="MFZV01000045">
    <property type="protein sequence ID" value="OGK30364.1"/>
    <property type="molecule type" value="Genomic_DNA"/>
</dbReference>
<protein>
    <recommendedName>
        <fullName evidence="3">Cytidyltransferase-like domain-containing protein</fullName>
    </recommendedName>
</protein>
<evidence type="ECO:0000256" key="1">
    <source>
        <dbReference type="ARBA" id="ARBA00022679"/>
    </source>
</evidence>
<evidence type="ECO:0000256" key="2">
    <source>
        <dbReference type="ARBA" id="ARBA00022695"/>
    </source>
</evidence>
<evidence type="ECO:0000313" key="4">
    <source>
        <dbReference type="EMBL" id="OGK30364.1"/>
    </source>
</evidence>
<dbReference type="PANTHER" id="PTHR21342:SF0">
    <property type="entry name" value="BIFUNCTIONAL NMN ADENYLYLTRANSFERASE_NUDIX HYDROLASE"/>
    <property type="match status" value="1"/>
</dbReference>
<dbReference type="Pfam" id="PF01467">
    <property type="entry name" value="CTP_transf_like"/>
    <property type="match status" value="1"/>
</dbReference>
<name>A0A1F7HH70_9BACT</name>
<evidence type="ECO:0000313" key="5">
    <source>
        <dbReference type="Proteomes" id="UP000177199"/>
    </source>
</evidence>
<dbReference type="GO" id="GO:0016779">
    <property type="term" value="F:nucleotidyltransferase activity"/>
    <property type="evidence" value="ECO:0007669"/>
    <property type="project" value="UniProtKB-KW"/>
</dbReference>
<feature type="domain" description="Cytidyltransferase-like" evidence="3">
    <location>
        <begin position="8"/>
        <end position="74"/>
    </location>
</feature>
<comment type="caution">
    <text evidence="4">The sequence shown here is derived from an EMBL/GenBank/DDBJ whole genome shotgun (WGS) entry which is preliminary data.</text>
</comment>
<gene>
    <name evidence="4" type="ORF">A3F29_02870</name>
</gene>
<dbReference type="InterPro" id="IPR014729">
    <property type="entry name" value="Rossmann-like_a/b/a_fold"/>
</dbReference>